<evidence type="ECO:0000313" key="6">
    <source>
        <dbReference type="EMBL" id="MDI3318347.1"/>
    </source>
</evidence>
<keyword evidence="7" id="KW-1185">Reference proteome</keyword>
<dbReference type="InterPro" id="IPR051373">
    <property type="entry name" value="Lin-28_RNA-binding"/>
</dbReference>
<name>A0ABT6R8Y4_9BACT</name>
<dbReference type="PROSITE" id="PS51857">
    <property type="entry name" value="CSD_2"/>
    <property type="match status" value="1"/>
</dbReference>
<dbReference type="PROSITE" id="PS00352">
    <property type="entry name" value="CSD_1"/>
    <property type="match status" value="1"/>
</dbReference>
<dbReference type="PRINTS" id="PR00050">
    <property type="entry name" value="COLDSHOCK"/>
</dbReference>
<evidence type="ECO:0000256" key="1">
    <source>
        <dbReference type="ARBA" id="ARBA00004496"/>
    </source>
</evidence>
<gene>
    <name evidence="6" type="ORF">QJ048_01115</name>
</gene>
<feature type="domain" description="CSD" evidence="5">
    <location>
        <begin position="85"/>
        <end position="146"/>
    </location>
</feature>
<dbReference type="CDD" id="cd04458">
    <property type="entry name" value="CSP_CDS"/>
    <property type="match status" value="1"/>
</dbReference>
<evidence type="ECO:0000256" key="4">
    <source>
        <dbReference type="SAM" id="MobiDB-lite"/>
    </source>
</evidence>
<feature type="region of interest" description="Disordered" evidence="4">
    <location>
        <begin position="129"/>
        <end position="148"/>
    </location>
</feature>
<dbReference type="Proteomes" id="UP001226434">
    <property type="component" value="Unassembled WGS sequence"/>
</dbReference>
<evidence type="ECO:0000313" key="7">
    <source>
        <dbReference type="Proteomes" id="UP001226434"/>
    </source>
</evidence>
<dbReference type="PANTHER" id="PTHR46109">
    <property type="entry name" value="PROTEIN LIN-28"/>
    <property type="match status" value="1"/>
</dbReference>
<dbReference type="PANTHER" id="PTHR46109:SF1">
    <property type="entry name" value="PROTEIN LIN-28 HOMOLOG"/>
    <property type="match status" value="1"/>
</dbReference>
<accession>A0ABT6R8Y4</accession>
<dbReference type="InterPro" id="IPR019844">
    <property type="entry name" value="CSD_CS"/>
</dbReference>
<evidence type="ECO:0000259" key="5">
    <source>
        <dbReference type="PROSITE" id="PS51857"/>
    </source>
</evidence>
<dbReference type="SUPFAM" id="SSF50249">
    <property type="entry name" value="Nucleic acid-binding proteins"/>
    <property type="match status" value="1"/>
</dbReference>
<sequence length="148" mass="17108">MATSWNKKDRENKKRTERKKKEEKRLERKENSDKGKSLDDMMAYLDENGNLTSVPPGNTRRREISLDEIEISVPKKRELTPEELIRTGVVTFFNSAKGFGFIEDSQNGQRLFVHQSSLNFPLQEGQEVKFESERGPKGYTAVNVSRNK</sequence>
<dbReference type="RefSeq" id="WP_282332468.1">
    <property type="nucleotide sequence ID" value="NZ_JASBRG010000001.1"/>
</dbReference>
<dbReference type="Gene3D" id="2.40.50.140">
    <property type="entry name" value="Nucleic acid-binding proteins"/>
    <property type="match status" value="1"/>
</dbReference>
<keyword evidence="2" id="KW-0963">Cytoplasm</keyword>
<reference evidence="6 7" key="1">
    <citation type="submission" date="2023-05" db="EMBL/GenBank/DDBJ databases">
        <title>Genome sequence of Pinibacter sp. MAH-24.</title>
        <authorList>
            <person name="Huq M.A."/>
        </authorList>
    </citation>
    <scope>NUCLEOTIDE SEQUENCE [LARGE SCALE GENOMIC DNA]</scope>
    <source>
        <strain evidence="6 7">MAH-24</strain>
    </source>
</reference>
<dbReference type="InterPro" id="IPR012340">
    <property type="entry name" value="NA-bd_OB-fold"/>
</dbReference>
<dbReference type="SMART" id="SM00357">
    <property type="entry name" value="CSP"/>
    <property type="match status" value="1"/>
</dbReference>
<comment type="subcellular location">
    <subcellularLocation>
        <location evidence="1 3">Cytoplasm</location>
    </subcellularLocation>
</comment>
<evidence type="ECO:0000256" key="2">
    <source>
        <dbReference type="ARBA" id="ARBA00022490"/>
    </source>
</evidence>
<dbReference type="Pfam" id="PF00313">
    <property type="entry name" value="CSD"/>
    <property type="match status" value="1"/>
</dbReference>
<evidence type="ECO:0000256" key="3">
    <source>
        <dbReference type="RuleBase" id="RU000408"/>
    </source>
</evidence>
<protein>
    <submittedName>
        <fullName evidence="6">Cold shock domain-containing protein</fullName>
    </submittedName>
</protein>
<dbReference type="InterPro" id="IPR011129">
    <property type="entry name" value="CSD"/>
</dbReference>
<organism evidence="6 7">
    <name type="scientific">Pinibacter soli</name>
    <dbReference type="NCBI Taxonomy" id="3044211"/>
    <lineage>
        <taxon>Bacteria</taxon>
        <taxon>Pseudomonadati</taxon>
        <taxon>Bacteroidota</taxon>
        <taxon>Chitinophagia</taxon>
        <taxon>Chitinophagales</taxon>
        <taxon>Chitinophagaceae</taxon>
        <taxon>Pinibacter</taxon>
    </lineage>
</organism>
<dbReference type="EMBL" id="JASBRG010000001">
    <property type="protein sequence ID" value="MDI3318347.1"/>
    <property type="molecule type" value="Genomic_DNA"/>
</dbReference>
<proteinExistence type="predicted"/>
<dbReference type="InterPro" id="IPR002059">
    <property type="entry name" value="CSP_DNA-bd"/>
</dbReference>
<comment type="caution">
    <text evidence="6">The sequence shown here is derived from an EMBL/GenBank/DDBJ whole genome shotgun (WGS) entry which is preliminary data.</text>
</comment>
<feature type="region of interest" description="Disordered" evidence="4">
    <location>
        <begin position="1"/>
        <end position="38"/>
    </location>
</feature>